<organism evidence="2 3">
    <name type="scientific">Paenibacillus borealis</name>
    <dbReference type="NCBI Taxonomy" id="160799"/>
    <lineage>
        <taxon>Bacteria</taxon>
        <taxon>Bacillati</taxon>
        <taxon>Bacillota</taxon>
        <taxon>Bacilli</taxon>
        <taxon>Bacillales</taxon>
        <taxon>Paenibacillaceae</taxon>
        <taxon>Paenibacillus</taxon>
    </lineage>
</organism>
<keyword evidence="3" id="KW-1185">Reference proteome</keyword>
<evidence type="ECO:0000313" key="3">
    <source>
        <dbReference type="Proteomes" id="UP000187412"/>
    </source>
</evidence>
<sequence>MKAAIVKQAGIPPVLGQFPAPVESADKVIVNVSTAALSKLSKFRSLGMHYSSETNFPIVAGADGVGTLADGSRVYFALPAAPYGSLAEQTIVEKNMIIHLPKEIDEVTAAAITNPAMSSWAALVYRAQFQSGQTVLINGATSESGSLAIQIAKYLGAKKIIATGRNHSKLQSLGANEFVAFDMNTDNGKQAFEKALEPAFAAGVDVVLDYLWGDSAFAILSAAAKAGGSRPTRFVSIGTASGQEYINMPSSLLRASTIELVGSGGRSVSQLNMLSSAQSVLDLASKGKIHIATTTFSLEDIEIAWNAPLTPRPVIMIK</sequence>
<evidence type="ECO:0000313" key="2">
    <source>
        <dbReference type="EMBL" id="OMD45430.1"/>
    </source>
</evidence>
<dbReference type="InterPro" id="IPR051397">
    <property type="entry name" value="Zn-ADH-like_protein"/>
</dbReference>
<reference evidence="2 3" key="1">
    <citation type="submission" date="2016-10" db="EMBL/GenBank/DDBJ databases">
        <title>Paenibacillus species isolates.</title>
        <authorList>
            <person name="Beno S.M."/>
        </authorList>
    </citation>
    <scope>NUCLEOTIDE SEQUENCE [LARGE SCALE GENOMIC DNA]</scope>
    <source>
        <strain evidence="2 3">FSL H7-0744</strain>
    </source>
</reference>
<proteinExistence type="predicted"/>
<dbReference type="Gene3D" id="3.90.180.10">
    <property type="entry name" value="Medium-chain alcohol dehydrogenases, catalytic domain"/>
    <property type="match status" value="1"/>
</dbReference>
<dbReference type="Gene3D" id="3.40.50.720">
    <property type="entry name" value="NAD(P)-binding Rossmann-like Domain"/>
    <property type="match status" value="1"/>
</dbReference>
<feature type="domain" description="Enoyl reductase (ER)" evidence="1">
    <location>
        <begin position="10"/>
        <end position="317"/>
    </location>
</feature>
<dbReference type="InterPro" id="IPR020843">
    <property type="entry name" value="ER"/>
</dbReference>
<comment type="caution">
    <text evidence="2">The sequence shown here is derived from an EMBL/GenBank/DDBJ whole genome shotgun (WGS) entry which is preliminary data.</text>
</comment>
<dbReference type="SUPFAM" id="SSF51735">
    <property type="entry name" value="NAD(P)-binding Rossmann-fold domains"/>
    <property type="match status" value="1"/>
</dbReference>
<dbReference type="InterPro" id="IPR036291">
    <property type="entry name" value="NAD(P)-bd_dom_sf"/>
</dbReference>
<protein>
    <submittedName>
        <fullName evidence="2">Alcohol dehydrogenase</fullName>
    </submittedName>
</protein>
<gene>
    <name evidence="2" type="ORF">BSK56_19735</name>
</gene>
<dbReference type="InterPro" id="IPR013149">
    <property type="entry name" value="ADH-like_C"/>
</dbReference>
<dbReference type="InterPro" id="IPR011032">
    <property type="entry name" value="GroES-like_sf"/>
</dbReference>
<dbReference type="SMART" id="SM00829">
    <property type="entry name" value="PKS_ER"/>
    <property type="match status" value="1"/>
</dbReference>
<dbReference type="PANTHER" id="PTHR43677">
    <property type="entry name" value="SHORT-CHAIN DEHYDROGENASE/REDUCTASE"/>
    <property type="match status" value="1"/>
</dbReference>
<dbReference type="PANTHER" id="PTHR43677:SF11">
    <property type="entry name" value="ZINC-CONTAINING ALCOHOL DEHYDROGENASE"/>
    <property type="match status" value="1"/>
</dbReference>
<dbReference type="Pfam" id="PF00107">
    <property type="entry name" value="ADH_zinc_N"/>
    <property type="match status" value="1"/>
</dbReference>
<dbReference type="Proteomes" id="UP000187412">
    <property type="component" value="Unassembled WGS sequence"/>
</dbReference>
<evidence type="ECO:0000259" key="1">
    <source>
        <dbReference type="SMART" id="SM00829"/>
    </source>
</evidence>
<accession>A0ABX3H7I1</accession>
<dbReference type="EMBL" id="MPTB01000026">
    <property type="protein sequence ID" value="OMD45430.1"/>
    <property type="molecule type" value="Genomic_DNA"/>
</dbReference>
<dbReference type="SUPFAM" id="SSF50129">
    <property type="entry name" value="GroES-like"/>
    <property type="match status" value="1"/>
</dbReference>
<name>A0ABX3H7I1_PAEBO</name>